<evidence type="ECO:0000256" key="2">
    <source>
        <dbReference type="ARBA" id="ARBA00022722"/>
    </source>
</evidence>
<dbReference type="PANTHER" id="PTHR30636">
    <property type="entry name" value="UPF0701 PROTEIN YICC"/>
    <property type="match status" value="1"/>
</dbReference>
<dbReference type="GO" id="GO:0016787">
    <property type="term" value="F:hydrolase activity"/>
    <property type="evidence" value="ECO:0007669"/>
    <property type="project" value="UniProtKB-KW"/>
</dbReference>
<dbReference type="RefSeq" id="WP_103081115.1">
    <property type="nucleotide sequence ID" value="NZ_CP021850.1"/>
</dbReference>
<keyword evidence="4" id="KW-0378">Hydrolase</keyword>
<dbReference type="InterPro" id="IPR013527">
    <property type="entry name" value="YicC-like_N"/>
</dbReference>
<protein>
    <submittedName>
        <fullName evidence="8">YicC family protein</fullName>
    </submittedName>
</protein>
<dbReference type="OrthoDB" id="9771229at2"/>
<dbReference type="PANTHER" id="PTHR30636:SF3">
    <property type="entry name" value="UPF0701 PROTEIN YICC"/>
    <property type="match status" value="1"/>
</dbReference>
<dbReference type="Proteomes" id="UP000236151">
    <property type="component" value="Unassembled WGS sequence"/>
</dbReference>
<dbReference type="InterPro" id="IPR005229">
    <property type="entry name" value="YicC/YloC-like"/>
</dbReference>
<dbReference type="AlphaFoldDB" id="A0A2K2FGG5"/>
<feature type="domain" description="Endoribonuclease YicC-like C-terminal" evidence="7">
    <location>
        <begin position="173"/>
        <end position="292"/>
    </location>
</feature>
<evidence type="ECO:0000313" key="8">
    <source>
        <dbReference type="EMBL" id="PNT99805.1"/>
    </source>
</evidence>
<keyword evidence="9" id="KW-1185">Reference proteome</keyword>
<feature type="domain" description="Endoribonuclease YicC-like N-terminal" evidence="6">
    <location>
        <begin position="2"/>
        <end position="157"/>
    </location>
</feature>
<name>A0A2K2FGG5_9CLOT</name>
<proteinExistence type="inferred from homology"/>
<dbReference type="KEGG" id="cthd:CDO33_05490"/>
<evidence type="ECO:0000313" key="9">
    <source>
        <dbReference type="Proteomes" id="UP000236151"/>
    </source>
</evidence>
<reference evidence="8 9" key="1">
    <citation type="submission" date="2017-06" db="EMBL/GenBank/DDBJ databases">
        <title>Investigating the central metabolism of Clostridium thermosuccinogenes.</title>
        <authorList>
            <person name="Koendjbiharie J.G."/>
            <person name="van Kranenburg R."/>
        </authorList>
    </citation>
    <scope>NUCLEOTIDE SEQUENCE [LARGE SCALE GENOMIC DNA]</scope>
    <source>
        <strain evidence="8 9">DSM 5806</strain>
    </source>
</reference>
<dbReference type="Pfam" id="PF08340">
    <property type="entry name" value="YicC-like_C"/>
    <property type="match status" value="1"/>
</dbReference>
<evidence type="ECO:0000256" key="5">
    <source>
        <dbReference type="ARBA" id="ARBA00035648"/>
    </source>
</evidence>
<gene>
    <name evidence="8" type="ORF">CDQ84_07515</name>
</gene>
<sequence>MIKSMTGFGRGEKREDGKEFVVEIKTVNHRYSDIYIKIPRQISFLEDRVRDVVSKRISRGKADVFISYDNYGEDSRKVIFDEALAKAYLNAVEQLRDKYGLKDDISVSLISGFPDVLRVEKEEEDAEKLWELLGEAVENALDALVSMREIEGQELKKNVLEKADCIEGILAEITKRAPNVVYEYKKRLENRIKELLDQQTVDESRIAMEVAIFADRCSIDEELVRLGSHINQLRETFNLEQPVGRKLDFLLQEMNREINTIGSKASDLEITRYVVEVKSELEKIREQIQNIE</sequence>
<accession>A0A2K2FGG5</accession>
<keyword evidence="3" id="KW-0255">Endonuclease</keyword>
<evidence type="ECO:0000256" key="3">
    <source>
        <dbReference type="ARBA" id="ARBA00022759"/>
    </source>
</evidence>
<comment type="cofactor">
    <cofactor evidence="1">
        <name>a divalent metal cation</name>
        <dbReference type="ChEBI" id="CHEBI:60240"/>
    </cofactor>
</comment>
<comment type="caution">
    <text evidence="8">The sequence shown here is derived from an EMBL/GenBank/DDBJ whole genome shotgun (WGS) entry which is preliminary data.</text>
</comment>
<evidence type="ECO:0000256" key="1">
    <source>
        <dbReference type="ARBA" id="ARBA00001968"/>
    </source>
</evidence>
<dbReference type="Pfam" id="PF03755">
    <property type="entry name" value="YicC-like_N"/>
    <property type="match status" value="1"/>
</dbReference>
<dbReference type="GO" id="GO:0004521">
    <property type="term" value="F:RNA endonuclease activity"/>
    <property type="evidence" value="ECO:0007669"/>
    <property type="project" value="InterPro"/>
</dbReference>
<keyword evidence="2" id="KW-0540">Nuclease</keyword>
<organism evidence="8 9">
    <name type="scientific">Clostridium thermosuccinogenes</name>
    <dbReference type="NCBI Taxonomy" id="84032"/>
    <lineage>
        <taxon>Bacteria</taxon>
        <taxon>Bacillati</taxon>
        <taxon>Bacillota</taxon>
        <taxon>Clostridia</taxon>
        <taxon>Eubacteriales</taxon>
        <taxon>Clostridiaceae</taxon>
        <taxon>Clostridium</taxon>
    </lineage>
</organism>
<evidence type="ECO:0000256" key="4">
    <source>
        <dbReference type="ARBA" id="ARBA00022801"/>
    </source>
</evidence>
<evidence type="ECO:0000259" key="6">
    <source>
        <dbReference type="Pfam" id="PF03755"/>
    </source>
</evidence>
<comment type="similarity">
    <text evidence="5">Belongs to the YicC/YloC family.</text>
</comment>
<evidence type="ECO:0000259" key="7">
    <source>
        <dbReference type="Pfam" id="PF08340"/>
    </source>
</evidence>
<dbReference type="InterPro" id="IPR013551">
    <property type="entry name" value="YicC-like_C"/>
</dbReference>
<dbReference type="EMBL" id="NIOJ01000015">
    <property type="protein sequence ID" value="PNT99805.1"/>
    <property type="molecule type" value="Genomic_DNA"/>
</dbReference>
<dbReference type="NCBIfam" id="TIGR00255">
    <property type="entry name" value="YicC/YloC family endoribonuclease"/>
    <property type="match status" value="1"/>
</dbReference>